<dbReference type="SUPFAM" id="SSF55729">
    <property type="entry name" value="Acyl-CoA N-acyltransferases (Nat)"/>
    <property type="match status" value="1"/>
</dbReference>
<dbReference type="PANTHER" id="PTHR47025:SF2">
    <property type="entry name" value="AUTOIMMUNE REGULATOR"/>
    <property type="match status" value="1"/>
</dbReference>
<sequence length="233" mass="26610">MQNLQELPEGNWFCSLDCNNINTTLVNLVARGGENLPNSLMNMIKNKYNDKGLEFDPELDIKWRILNCKVDNSKDSRLLLSKVVALFHERFDPIVHATSGIDYIPTMLFGRNIMGEDFSGMYCVLLTVNQVVVSAGIFRVFGSEMAELPLVATVTDFQGQGYFQSLFSCLENLLGSLKVKQFVLPATEEAESIWTSKFEFTKLNKNEVNNYWKYYRMMIFQGTSLLHKQISTI</sequence>
<dbReference type="Proteomes" id="UP001189624">
    <property type="component" value="Chromosome 11"/>
</dbReference>
<evidence type="ECO:0000259" key="1">
    <source>
        <dbReference type="Pfam" id="PF23209"/>
    </source>
</evidence>
<dbReference type="EMBL" id="OY731408">
    <property type="protein sequence ID" value="CAJ1979219.1"/>
    <property type="molecule type" value="Genomic_DNA"/>
</dbReference>
<dbReference type="GO" id="GO:0000977">
    <property type="term" value="F:RNA polymerase II transcription regulatory region sequence-specific DNA binding"/>
    <property type="evidence" value="ECO:0007669"/>
    <property type="project" value="TreeGrafter"/>
</dbReference>
<feature type="domain" description="Increased DNA methylation 1 C-terminal" evidence="1">
    <location>
        <begin position="91"/>
        <end position="229"/>
    </location>
</feature>
<dbReference type="InterPro" id="IPR056511">
    <property type="entry name" value="IDM1_C"/>
</dbReference>
<dbReference type="Gramene" id="rna-AYBTSS11_LOCUS31432">
    <property type="protein sequence ID" value="CAJ1979219.1"/>
    <property type="gene ID" value="gene-AYBTSS11_LOCUS31432"/>
</dbReference>
<evidence type="ECO:0000313" key="2">
    <source>
        <dbReference type="EMBL" id="CAJ1979219.1"/>
    </source>
</evidence>
<dbReference type="Pfam" id="PF23209">
    <property type="entry name" value="IDM1_C"/>
    <property type="match status" value="1"/>
</dbReference>
<name>A0AA87BB40_9FABA</name>
<dbReference type="GO" id="GO:0045944">
    <property type="term" value="P:positive regulation of transcription by RNA polymerase II"/>
    <property type="evidence" value="ECO:0007669"/>
    <property type="project" value="TreeGrafter"/>
</dbReference>
<dbReference type="GO" id="GO:0003682">
    <property type="term" value="F:chromatin binding"/>
    <property type="evidence" value="ECO:0007669"/>
    <property type="project" value="TreeGrafter"/>
</dbReference>
<gene>
    <name evidence="2" type="ORF">AYBTSS11_LOCUS31432</name>
</gene>
<dbReference type="PANTHER" id="PTHR47025">
    <property type="entry name" value="AUTOIMMUNE REGULATOR"/>
    <property type="match status" value="1"/>
</dbReference>
<keyword evidence="3" id="KW-1185">Reference proteome</keyword>
<organism evidence="2 3">
    <name type="scientific">Sphenostylis stenocarpa</name>
    <dbReference type="NCBI Taxonomy" id="92480"/>
    <lineage>
        <taxon>Eukaryota</taxon>
        <taxon>Viridiplantae</taxon>
        <taxon>Streptophyta</taxon>
        <taxon>Embryophyta</taxon>
        <taxon>Tracheophyta</taxon>
        <taxon>Spermatophyta</taxon>
        <taxon>Magnoliopsida</taxon>
        <taxon>eudicotyledons</taxon>
        <taxon>Gunneridae</taxon>
        <taxon>Pentapetalae</taxon>
        <taxon>rosids</taxon>
        <taxon>fabids</taxon>
        <taxon>Fabales</taxon>
        <taxon>Fabaceae</taxon>
        <taxon>Papilionoideae</taxon>
        <taxon>50 kb inversion clade</taxon>
        <taxon>NPAAA clade</taxon>
        <taxon>indigoferoid/millettioid clade</taxon>
        <taxon>Phaseoleae</taxon>
        <taxon>Sphenostylis</taxon>
    </lineage>
</organism>
<protein>
    <recommendedName>
        <fullName evidence="1">Increased DNA methylation 1 C-terminal domain-containing protein</fullName>
    </recommendedName>
</protein>
<dbReference type="InterPro" id="IPR016181">
    <property type="entry name" value="Acyl_CoA_acyltransferase"/>
</dbReference>
<dbReference type="AlphaFoldDB" id="A0AA87BB40"/>
<dbReference type="GO" id="GO:0042393">
    <property type="term" value="F:histone binding"/>
    <property type="evidence" value="ECO:0007669"/>
    <property type="project" value="TreeGrafter"/>
</dbReference>
<accession>A0AA87BB40</accession>
<reference evidence="2" key="1">
    <citation type="submission" date="2023-10" db="EMBL/GenBank/DDBJ databases">
        <authorList>
            <person name="Domelevo Entfellner J.-B."/>
        </authorList>
    </citation>
    <scope>NUCLEOTIDE SEQUENCE</scope>
</reference>
<proteinExistence type="predicted"/>
<dbReference type="GO" id="GO:0005634">
    <property type="term" value="C:nucleus"/>
    <property type="evidence" value="ECO:0007669"/>
    <property type="project" value="TreeGrafter"/>
</dbReference>
<dbReference type="Gene3D" id="3.40.630.30">
    <property type="match status" value="1"/>
</dbReference>
<evidence type="ECO:0000313" key="3">
    <source>
        <dbReference type="Proteomes" id="UP001189624"/>
    </source>
</evidence>